<dbReference type="PANTHER" id="PTHR13531">
    <property type="entry name" value="GEO07735P1-RELATED-RELATED"/>
    <property type="match status" value="1"/>
</dbReference>
<evidence type="ECO:0000256" key="3">
    <source>
        <dbReference type="ARBA" id="ARBA00022989"/>
    </source>
</evidence>
<comment type="subcellular location">
    <subcellularLocation>
        <location evidence="1">Membrane</location>
        <topology evidence="1">Multi-pass membrane protein</topology>
    </subcellularLocation>
</comment>
<dbReference type="PANTHER" id="PTHR13531:SF0">
    <property type="entry name" value="GEO07735P1-RELATED"/>
    <property type="match status" value="1"/>
</dbReference>
<evidence type="ECO:0000313" key="6">
    <source>
        <dbReference type="EMBL" id="SCU72310.1"/>
    </source>
</evidence>
<dbReference type="InterPro" id="IPR019184">
    <property type="entry name" value="Uncharacterised_TM-17"/>
</dbReference>
<keyword evidence="7" id="KW-1185">Reference proteome</keyword>
<organism evidence="6 7">
    <name type="scientific">Trypanosoma equiperdum</name>
    <dbReference type="NCBI Taxonomy" id="5694"/>
    <lineage>
        <taxon>Eukaryota</taxon>
        <taxon>Discoba</taxon>
        <taxon>Euglenozoa</taxon>
        <taxon>Kinetoplastea</taxon>
        <taxon>Metakinetoplastina</taxon>
        <taxon>Trypanosomatida</taxon>
        <taxon>Trypanosomatidae</taxon>
        <taxon>Trypanosoma</taxon>
    </lineage>
</organism>
<dbReference type="RefSeq" id="XP_067082824.1">
    <property type="nucleotide sequence ID" value="XM_067226723.1"/>
</dbReference>
<feature type="transmembrane region" description="Helical" evidence="5">
    <location>
        <begin position="12"/>
        <end position="39"/>
    </location>
</feature>
<feature type="transmembrane region" description="Helical" evidence="5">
    <location>
        <begin position="115"/>
        <end position="138"/>
    </location>
</feature>
<keyword evidence="2 5" id="KW-0812">Transmembrane</keyword>
<feature type="transmembrane region" description="Helical" evidence="5">
    <location>
        <begin position="51"/>
        <end position="72"/>
    </location>
</feature>
<dbReference type="GeneID" id="92377826"/>
<dbReference type="GO" id="GO:1905515">
    <property type="term" value="P:non-motile cilium assembly"/>
    <property type="evidence" value="ECO:0007669"/>
    <property type="project" value="TreeGrafter"/>
</dbReference>
<evidence type="ECO:0000313" key="7">
    <source>
        <dbReference type="Proteomes" id="UP000195570"/>
    </source>
</evidence>
<dbReference type="GO" id="GO:0016020">
    <property type="term" value="C:membrane"/>
    <property type="evidence" value="ECO:0007669"/>
    <property type="project" value="UniProtKB-SubCell"/>
</dbReference>
<sequence>MRVNRTQPTCLSLLFQVLLYCTCSWCVFWFVTTLSLLIFKGATLYFPPTALFMEIISVFLLLVLGISTLALGKRGNLLEEVGSTSLTVFLLLVGIGGAVYYMWLQTYVMMLDFIVSLVMLVLDTLTALCGACTAFGLFRSRRSKWNGILLVGKAPPIAVVVDIKHGKGD</sequence>
<accession>A0A1G4IJ20</accession>
<dbReference type="Proteomes" id="UP000195570">
    <property type="component" value="Unassembled WGS sequence"/>
</dbReference>
<protein>
    <submittedName>
        <fullName evidence="6">Predicted membrane protein, putative</fullName>
    </submittedName>
</protein>
<evidence type="ECO:0000256" key="4">
    <source>
        <dbReference type="ARBA" id="ARBA00023136"/>
    </source>
</evidence>
<dbReference type="Pfam" id="PF09799">
    <property type="entry name" value="Transmemb_17"/>
    <property type="match status" value="1"/>
</dbReference>
<dbReference type="EMBL" id="CZPT02001837">
    <property type="protein sequence ID" value="SCU72310.1"/>
    <property type="molecule type" value="Genomic_DNA"/>
</dbReference>
<evidence type="ECO:0000256" key="1">
    <source>
        <dbReference type="ARBA" id="ARBA00004141"/>
    </source>
</evidence>
<keyword evidence="4 5" id="KW-0472">Membrane</keyword>
<keyword evidence="3 5" id="KW-1133">Transmembrane helix</keyword>
<comment type="caution">
    <text evidence="6">The sequence shown here is derived from an EMBL/GenBank/DDBJ whole genome shotgun (WGS) entry which is preliminary data.</text>
</comment>
<dbReference type="GO" id="GO:0035869">
    <property type="term" value="C:ciliary transition zone"/>
    <property type="evidence" value="ECO:0007669"/>
    <property type="project" value="TreeGrafter"/>
</dbReference>
<evidence type="ECO:0000256" key="5">
    <source>
        <dbReference type="SAM" id="Phobius"/>
    </source>
</evidence>
<evidence type="ECO:0000256" key="2">
    <source>
        <dbReference type="ARBA" id="ARBA00022692"/>
    </source>
</evidence>
<reference evidence="6" key="1">
    <citation type="submission" date="2016-09" db="EMBL/GenBank/DDBJ databases">
        <authorList>
            <person name="Hebert L."/>
            <person name="Moumen B."/>
        </authorList>
    </citation>
    <scope>NUCLEOTIDE SEQUENCE [LARGE SCALE GENOMIC DNA]</scope>
    <source>
        <strain evidence="6">OVI</strain>
    </source>
</reference>
<proteinExistence type="predicted"/>
<gene>
    <name evidence="6" type="ORF">TEOVI_000388600</name>
</gene>
<dbReference type="VEuPathDB" id="TriTrypDB:TEOVI_000388600"/>
<name>A0A1G4IJ20_TRYEQ</name>
<dbReference type="AlphaFoldDB" id="A0A1G4IJ20"/>
<feature type="transmembrane region" description="Helical" evidence="5">
    <location>
        <begin position="84"/>
        <end position="103"/>
    </location>
</feature>